<organism evidence="1 2">
    <name type="scientific">Litorihabitans aurantiacus</name>
    <dbReference type="NCBI Taxonomy" id="1930061"/>
    <lineage>
        <taxon>Bacteria</taxon>
        <taxon>Bacillati</taxon>
        <taxon>Actinomycetota</taxon>
        <taxon>Actinomycetes</taxon>
        <taxon>Micrococcales</taxon>
        <taxon>Beutenbergiaceae</taxon>
        <taxon>Litorihabitans</taxon>
    </lineage>
</organism>
<evidence type="ECO:0000313" key="2">
    <source>
        <dbReference type="Proteomes" id="UP001157161"/>
    </source>
</evidence>
<reference evidence="1" key="2">
    <citation type="submission" date="2023-02" db="EMBL/GenBank/DDBJ databases">
        <authorList>
            <person name="Sun Q."/>
            <person name="Mori K."/>
        </authorList>
    </citation>
    <scope>NUCLEOTIDE SEQUENCE</scope>
    <source>
        <strain evidence="1">NBRC 112290</strain>
    </source>
</reference>
<dbReference type="Proteomes" id="UP001157161">
    <property type="component" value="Unassembled WGS sequence"/>
</dbReference>
<dbReference type="RefSeq" id="WP_284251800.1">
    <property type="nucleotide sequence ID" value="NZ_BSUM01000001.1"/>
</dbReference>
<gene>
    <name evidence="1" type="ORF">GCM10025875_31130</name>
</gene>
<reference evidence="1" key="1">
    <citation type="journal article" date="2014" name="Int. J. Syst. Evol. Microbiol.">
        <title>Complete genome sequence of Corynebacterium casei LMG S-19264T (=DSM 44701T), isolated from a smear-ripened cheese.</title>
        <authorList>
            <consortium name="US DOE Joint Genome Institute (JGI-PGF)"/>
            <person name="Walter F."/>
            <person name="Albersmeier A."/>
            <person name="Kalinowski J."/>
            <person name="Ruckert C."/>
        </authorList>
    </citation>
    <scope>NUCLEOTIDE SEQUENCE</scope>
    <source>
        <strain evidence="1">NBRC 112290</strain>
    </source>
</reference>
<dbReference type="EMBL" id="BSUM01000001">
    <property type="protein sequence ID" value="GMA33121.1"/>
    <property type="molecule type" value="Genomic_DNA"/>
</dbReference>
<dbReference type="InterPro" id="IPR011256">
    <property type="entry name" value="Reg_factor_effector_dom_sf"/>
</dbReference>
<comment type="caution">
    <text evidence="1">The sequence shown here is derived from an EMBL/GenBank/DDBJ whole genome shotgun (WGS) entry which is preliminary data.</text>
</comment>
<accession>A0AA37XGT6</accession>
<protein>
    <submittedName>
        <fullName evidence="1">Uncharacterized protein</fullName>
    </submittedName>
</protein>
<dbReference type="AlphaFoldDB" id="A0AA37XGT6"/>
<dbReference type="Gene3D" id="3.20.80.10">
    <property type="entry name" value="Regulatory factor, effector binding domain"/>
    <property type="match status" value="1"/>
</dbReference>
<keyword evidence="2" id="KW-1185">Reference proteome</keyword>
<evidence type="ECO:0000313" key="1">
    <source>
        <dbReference type="EMBL" id="GMA33121.1"/>
    </source>
</evidence>
<sequence length="184" mass="18456">MALLREREGSLAERIAADSEALAEVRARLRAVEDGHRATRGAVEEVALPAVDVVGVAETVRDETEIPGAVARLLAALGVDGGAPGSDVLLAFDGRTDPGVVVVRAAVVGAGGAADAAAVRLVLPAAATAVAVHLPELLASTADAWIALDDAAASRGLRTTGPFRQTLHANGGVTLATPVVPLAD</sequence>
<proteinExistence type="predicted"/>
<name>A0AA37XGT6_9MICO</name>